<dbReference type="PROSITE" id="PS00154">
    <property type="entry name" value="ATPASE_E1_E2"/>
    <property type="match status" value="1"/>
</dbReference>
<dbReference type="eggNOG" id="COG2217">
    <property type="taxonomic scope" value="Bacteria"/>
</dbReference>
<comment type="subcellular location">
    <subcellularLocation>
        <location evidence="10">Cell membrane</location>
    </subcellularLocation>
    <subcellularLocation>
        <location evidence="1">Endomembrane system</location>
        <topology evidence="1">Multi-pass membrane protein</topology>
    </subcellularLocation>
</comment>
<organism evidence="12 13">
    <name type="scientific">Spiroplasma taiwanense CT-1</name>
    <dbReference type="NCBI Taxonomy" id="1276220"/>
    <lineage>
        <taxon>Bacteria</taxon>
        <taxon>Bacillati</taxon>
        <taxon>Mycoplasmatota</taxon>
        <taxon>Mollicutes</taxon>
        <taxon>Entomoplasmatales</taxon>
        <taxon>Spiroplasmataceae</taxon>
        <taxon>Spiroplasma</taxon>
    </lineage>
</organism>
<dbReference type="Pfam" id="PF00702">
    <property type="entry name" value="Hydrolase"/>
    <property type="match status" value="1"/>
</dbReference>
<comment type="similarity">
    <text evidence="2 10">Belongs to the cation transport ATPase (P-type) (TC 3.A.3) family. Type IB subfamily.</text>
</comment>
<dbReference type="RefSeq" id="WP_020834327.1">
    <property type="nucleotide sequence ID" value="NC_021846.1"/>
</dbReference>
<dbReference type="KEGG" id="stai:STAIW_v1c05660"/>
<dbReference type="GO" id="GO:0043682">
    <property type="term" value="F:P-type divalent copper transporter activity"/>
    <property type="evidence" value="ECO:0007669"/>
    <property type="project" value="TreeGrafter"/>
</dbReference>
<dbReference type="GO" id="GO:0012505">
    <property type="term" value="C:endomembrane system"/>
    <property type="evidence" value="ECO:0007669"/>
    <property type="project" value="UniProtKB-SubCell"/>
</dbReference>
<dbReference type="SUPFAM" id="SSF81665">
    <property type="entry name" value="Calcium ATPase, transmembrane domain M"/>
    <property type="match status" value="1"/>
</dbReference>
<dbReference type="InterPro" id="IPR059000">
    <property type="entry name" value="ATPase_P-type_domA"/>
</dbReference>
<feature type="transmembrane region" description="Helical" evidence="10">
    <location>
        <begin position="584"/>
        <end position="604"/>
    </location>
</feature>
<evidence type="ECO:0000256" key="5">
    <source>
        <dbReference type="ARBA" id="ARBA00022741"/>
    </source>
</evidence>
<dbReference type="GO" id="GO:0005507">
    <property type="term" value="F:copper ion binding"/>
    <property type="evidence" value="ECO:0007669"/>
    <property type="project" value="TreeGrafter"/>
</dbReference>
<keyword evidence="9 10" id="KW-0472">Membrane</keyword>
<feature type="transmembrane region" description="Helical" evidence="10">
    <location>
        <begin position="9"/>
        <end position="30"/>
    </location>
</feature>
<proteinExistence type="inferred from homology"/>
<evidence type="ECO:0000256" key="4">
    <source>
        <dbReference type="ARBA" id="ARBA00022723"/>
    </source>
</evidence>
<dbReference type="InterPro" id="IPR023298">
    <property type="entry name" value="ATPase_P-typ_TM_dom_sf"/>
</dbReference>
<keyword evidence="3 10" id="KW-0812">Transmembrane</keyword>
<dbReference type="SUPFAM" id="SSF56784">
    <property type="entry name" value="HAD-like"/>
    <property type="match status" value="1"/>
</dbReference>
<keyword evidence="7" id="KW-1278">Translocase</keyword>
<dbReference type="OrthoDB" id="9813266at2"/>
<feature type="transmembrane region" description="Helical" evidence="10">
    <location>
        <begin position="291"/>
        <end position="315"/>
    </location>
</feature>
<dbReference type="InterPro" id="IPR001757">
    <property type="entry name" value="P_typ_ATPase"/>
</dbReference>
<feature type="domain" description="P-type ATPase A" evidence="11">
    <location>
        <begin position="140"/>
        <end position="238"/>
    </location>
</feature>
<dbReference type="STRING" id="1276220.STAIW_v1c05660"/>
<dbReference type="InterPro" id="IPR036412">
    <property type="entry name" value="HAD-like_sf"/>
</dbReference>
<keyword evidence="13" id="KW-1185">Reference proteome</keyword>
<feature type="transmembrane region" description="Helical" evidence="10">
    <location>
        <begin position="101"/>
        <end position="122"/>
    </location>
</feature>
<dbReference type="SUPFAM" id="SSF81653">
    <property type="entry name" value="Calcium ATPase, transduction domain A"/>
    <property type="match status" value="1"/>
</dbReference>
<dbReference type="PANTHER" id="PTHR43520:SF8">
    <property type="entry name" value="P-TYPE CU(+) TRANSPORTER"/>
    <property type="match status" value="1"/>
</dbReference>
<evidence type="ECO:0000256" key="8">
    <source>
        <dbReference type="ARBA" id="ARBA00022989"/>
    </source>
</evidence>
<dbReference type="NCBIfam" id="TIGR01494">
    <property type="entry name" value="ATPase_P-type"/>
    <property type="match status" value="1"/>
</dbReference>
<feature type="transmembrane region" description="Helical" evidence="10">
    <location>
        <begin position="610"/>
        <end position="630"/>
    </location>
</feature>
<keyword evidence="5 10" id="KW-0547">Nucleotide-binding</keyword>
<name>S5MBQ6_9MOLU</name>
<dbReference type="HOGENOM" id="CLU_001771_11_2_14"/>
<evidence type="ECO:0000256" key="9">
    <source>
        <dbReference type="ARBA" id="ARBA00023136"/>
    </source>
</evidence>
<dbReference type="Gene3D" id="3.40.50.1000">
    <property type="entry name" value="HAD superfamily/HAD-like"/>
    <property type="match status" value="1"/>
</dbReference>
<dbReference type="SUPFAM" id="SSF81660">
    <property type="entry name" value="Metal cation-transporting ATPase, ATP-binding domain N"/>
    <property type="match status" value="1"/>
</dbReference>
<dbReference type="InterPro" id="IPR018303">
    <property type="entry name" value="ATPase_P-typ_P_site"/>
</dbReference>
<evidence type="ECO:0000256" key="3">
    <source>
        <dbReference type="ARBA" id="ARBA00022692"/>
    </source>
</evidence>
<evidence type="ECO:0000256" key="7">
    <source>
        <dbReference type="ARBA" id="ARBA00022967"/>
    </source>
</evidence>
<evidence type="ECO:0000313" key="13">
    <source>
        <dbReference type="Proteomes" id="UP000014984"/>
    </source>
</evidence>
<evidence type="ECO:0000259" key="11">
    <source>
        <dbReference type="Pfam" id="PF00122"/>
    </source>
</evidence>
<gene>
    <name evidence="12" type="primary">copA</name>
    <name evidence="12" type="ORF">STAIW_v1c05660</name>
</gene>
<dbReference type="PATRIC" id="fig|1276220.3.peg.577"/>
<evidence type="ECO:0000256" key="6">
    <source>
        <dbReference type="ARBA" id="ARBA00022840"/>
    </source>
</evidence>
<dbReference type="AlphaFoldDB" id="S5MBQ6"/>
<evidence type="ECO:0000313" key="12">
    <source>
        <dbReference type="EMBL" id="AGR41188.1"/>
    </source>
</evidence>
<feature type="transmembrane region" description="Helical" evidence="10">
    <location>
        <begin position="45"/>
        <end position="64"/>
    </location>
</feature>
<dbReference type="Proteomes" id="UP000014984">
    <property type="component" value="Chromosome"/>
</dbReference>
<keyword evidence="6 10" id="KW-0067">ATP-binding</keyword>
<dbReference type="PANTHER" id="PTHR43520">
    <property type="entry name" value="ATP7, ISOFORM B"/>
    <property type="match status" value="1"/>
</dbReference>
<keyword evidence="4 10" id="KW-0479">Metal-binding</keyword>
<feature type="transmembrane region" description="Helical" evidence="10">
    <location>
        <begin position="256"/>
        <end position="279"/>
    </location>
</feature>
<feature type="transmembrane region" description="Helical" evidence="10">
    <location>
        <begin position="76"/>
        <end position="95"/>
    </location>
</feature>
<evidence type="ECO:0000256" key="10">
    <source>
        <dbReference type="RuleBase" id="RU362081"/>
    </source>
</evidence>
<dbReference type="GO" id="GO:0005524">
    <property type="term" value="F:ATP binding"/>
    <property type="evidence" value="ECO:0007669"/>
    <property type="project" value="UniProtKB-UniRule"/>
</dbReference>
<dbReference type="InterPro" id="IPR008250">
    <property type="entry name" value="ATPase_P-typ_transduc_dom_A_sf"/>
</dbReference>
<protein>
    <submittedName>
        <fullName evidence="12">Copper transporting ATPase</fullName>
    </submittedName>
</protein>
<dbReference type="GO" id="GO:0005886">
    <property type="term" value="C:plasma membrane"/>
    <property type="evidence" value="ECO:0007669"/>
    <property type="project" value="UniProtKB-SubCell"/>
</dbReference>
<dbReference type="InterPro" id="IPR023299">
    <property type="entry name" value="ATPase_P-typ_cyto_dom_N"/>
</dbReference>
<reference evidence="12 13" key="1">
    <citation type="journal article" date="2013" name="Genome Biol. Evol.">
        <title>Comparison of metabolic capacities and inference of gene content evolution in mosquito-associated Spiroplasma diminutum and S. taiwanense.</title>
        <authorList>
            <person name="Lo W.S."/>
            <person name="Ku C."/>
            <person name="Chen L.L."/>
            <person name="Chang T.H."/>
            <person name="Kuo C.H."/>
        </authorList>
    </citation>
    <scope>NUCLEOTIDE SEQUENCE [LARGE SCALE GENOMIC DNA]</scope>
    <source>
        <strain evidence="12">CT-1</strain>
    </source>
</reference>
<keyword evidence="8 10" id="KW-1133">Transmembrane helix</keyword>
<evidence type="ECO:0000256" key="2">
    <source>
        <dbReference type="ARBA" id="ARBA00006024"/>
    </source>
</evidence>
<dbReference type="InterPro" id="IPR023214">
    <property type="entry name" value="HAD_sf"/>
</dbReference>
<sequence length="634" mass="72493">MTRKVKNRILFYCLILLWLLGIWIVVSMFLAKSNNWFIMIGHNKFFLLSIAIFVIYFFGWKYIHRCYLEIFKWKRIGMNFLVTMSTQIALYFSIYEIAVGLFPNLIEVSIFVILFLQTGDIINDKLKKKISNELSEITKIQPKTVKVILNNEIIEKNIKTVEIGEIIFIEKNFVIPIDGKLINEKASVLTQIIDGENDSKTFFKDQNLFAGMQNLNQDLKMEVNNLSKDSLLNQMISKILKIQSTKSGMQNLVDKLLIYFTPFLILCSIIGFLVSYFWLNPNNLYFAMQSFVTILIAACPCAIGIAIPIAVAIGASNAGKKGVIFNKPDAFQKLIGIKHIAFDKTGTLTQGQVSVKNYQGEFKYLSIIGLIEKNQIHPLATGFMKYLKEKNIELNSNRIIEKLGELEYKIDEKIYKLVSLNDLDKKLDSDISIDYSYLENTTSFLLEENRVVAYIEFSDEIRKNALISLEKLKKQNYNLIMITGDNEIIANKVASTLKIDEVYSNQKANDKYEIIKKYQEKNQKVVFVGDGANDVLAIQQADLSISIISPTTYLSLDSDISLIKPDIELIVNAIYYTKKTRNIILTNLFWAFAYNFTIISLAMFGFITPLVGMIVMFCSTLLVLLNSLLFKISK</sequence>
<dbReference type="Gene3D" id="2.70.150.10">
    <property type="entry name" value="Calcium-transporting ATPase, cytoplasmic transduction domain A"/>
    <property type="match status" value="1"/>
</dbReference>
<dbReference type="GO" id="GO:0055070">
    <property type="term" value="P:copper ion homeostasis"/>
    <property type="evidence" value="ECO:0007669"/>
    <property type="project" value="TreeGrafter"/>
</dbReference>
<keyword evidence="10" id="KW-1003">Cell membrane</keyword>
<dbReference type="InterPro" id="IPR027256">
    <property type="entry name" value="P-typ_ATPase_IB"/>
</dbReference>
<dbReference type="GO" id="GO:0016887">
    <property type="term" value="F:ATP hydrolysis activity"/>
    <property type="evidence" value="ECO:0007669"/>
    <property type="project" value="InterPro"/>
</dbReference>
<dbReference type="PRINTS" id="PR00119">
    <property type="entry name" value="CATATPASE"/>
</dbReference>
<accession>S5MBQ6</accession>
<dbReference type="NCBIfam" id="TIGR01525">
    <property type="entry name" value="ATPase-IB_hvy"/>
    <property type="match status" value="1"/>
</dbReference>
<evidence type="ECO:0000256" key="1">
    <source>
        <dbReference type="ARBA" id="ARBA00004127"/>
    </source>
</evidence>
<dbReference type="Gene3D" id="3.40.1110.10">
    <property type="entry name" value="Calcium-transporting ATPase, cytoplasmic domain N"/>
    <property type="match status" value="1"/>
</dbReference>
<dbReference type="Pfam" id="PF00122">
    <property type="entry name" value="E1-E2_ATPase"/>
    <property type="match status" value="1"/>
</dbReference>
<dbReference type="EMBL" id="CP005074">
    <property type="protein sequence ID" value="AGR41188.1"/>
    <property type="molecule type" value="Genomic_DNA"/>
</dbReference>